<feature type="non-terminal residue" evidence="1">
    <location>
        <position position="111"/>
    </location>
</feature>
<accession>A0A0F9FQX9</accession>
<proteinExistence type="predicted"/>
<comment type="caution">
    <text evidence="1">The sequence shown here is derived from an EMBL/GenBank/DDBJ whole genome shotgun (WGS) entry which is preliminary data.</text>
</comment>
<protein>
    <submittedName>
        <fullName evidence="1">Uncharacterized protein</fullName>
    </submittedName>
</protein>
<organism evidence="1">
    <name type="scientific">marine sediment metagenome</name>
    <dbReference type="NCBI Taxonomy" id="412755"/>
    <lineage>
        <taxon>unclassified sequences</taxon>
        <taxon>metagenomes</taxon>
        <taxon>ecological metagenomes</taxon>
    </lineage>
</organism>
<evidence type="ECO:0000313" key="1">
    <source>
        <dbReference type="EMBL" id="KKL88914.1"/>
    </source>
</evidence>
<dbReference type="EMBL" id="LAZR01020428">
    <property type="protein sequence ID" value="KKL88914.1"/>
    <property type="molecule type" value="Genomic_DNA"/>
</dbReference>
<name>A0A0F9FQX9_9ZZZZ</name>
<gene>
    <name evidence="1" type="ORF">LCGC14_1919900</name>
</gene>
<reference evidence="1" key="1">
    <citation type="journal article" date="2015" name="Nature">
        <title>Complex archaea that bridge the gap between prokaryotes and eukaryotes.</title>
        <authorList>
            <person name="Spang A."/>
            <person name="Saw J.H."/>
            <person name="Jorgensen S.L."/>
            <person name="Zaremba-Niedzwiedzka K."/>
            <person name="Martijn J."/>
            <person name="Lind A.E."/>
            <person name="van Eijk R."/>
            <person name="Schleper C."/>
            <person name="Guy L."/>
            <person name="Ettema T.J."/>
        </authorList>
    </citation>
    <scope>NUCLEOTIDE SEQUENCE</scope>
</reference>
<dbReference type="AlphaFoldDB" id="A0A0F9FQX9"/>
<sequence>MAKDKNNKLLKMVATFHAVKMLEGIPKDLVDLFVPDGEDELLQLEINIIRWLARAQEREKTMKLQKHYGLPLRPNQSSRDVTIRLKILELKRKRKFKDEGGKFSPGKDDNT</sequence>